<dbReference type="SUPFAM" id="SSF161098">
    <property type="entry name" value="MetI-like"/>
    <property type="match status" value="1"/>
</dbReference>
<protein>
    <submittedName>
        <fullName evidence="8">ABC transporter permease</fullName>
    </submittedName>
</protein>
<feature type="transmembrane region" description="Helical" evidence="5">
    <location>
        <begin position="289"/>
        <end position="310"/>
    </location>
</feature>
<dbReference type="CDD" id="cd06261">
    <property type="entry name" value="TM_PBP2"/>
    <property type="match status" value="1"/>
</dbReference>
<organism evidence="8 9">
    <name type="scientific">Streptomyces spongiae</name>
    <dbReference type="NCBI Taxonomy" id="565072"/>
    <lineage>
        <taxon>Bacteria</taxon>
        <taxon>Bacillati</taxon>
        <taxon>Actinomycetota</taxon>
        <taxon>Actinomycetes</taxon>
        <taxon>Kitasatosporales</taxon>
        <taxon>Streptomycetaceae</taxon>
        <taxon>Streptomyces</taxon>
    </lineage>
</organism>
<dbReference type="PROSITE" id="PS50928">
    <property type="entry name" value="ABC_TM1"/>
    <property type="match status" value="1"/>
</dbReference>
<evidence type="ECO:0000256" key="3">
    <source>
        <dbReference type="ARBA" id="ARBA00022989"/>
    </source>
</evidence>
<dbReference type="EMBL" id="VJZC01000102">
    <property type="protein sequence ID" value="MPY58782.1"/>
    <property type="molecule type" value="Genomic_DNA"/>
</dbReference>
<feature type="transmembrane region" description="Helical" evidence="5">
    <location>
        <begin position="133"/>
        <end position="158"/>
    </location>
</feature>
<keyword evidence="3 5" id="KW-1133">Transmembrane helix</keyword>
<dbReference type="RefSeq" id="WP_152772312.1">
    <property type="nucleotide sequence ID" value="NZ_VJZC01000102.1"/>
</dbReference>
<dbReference type="InterPro" id="IPR000515">
    <property type="entry name" value="MetI-like"/>
</dbReference>
<feature type="transmembrane region" description="Helical" evidence="5">
    <location>
        <begin position="170"/>
        <end position="195"/>
    </location>
</feature>
<evidence type="ECO:0000256" key="1">
    <source>
        <dbReference type="ARBA" id="ARBA00004141"/>
    </source>
</evidence>
<reference evidence="8 9" key="1">
    <citation type="submission" date="2019-07" db="EMBL/GenBank/DDBJ databases">
        <title>New species of Amycolatopsis and Streptomyces.</title>
        <authorList>
            <person name="Duangmal K."/>
            <person name="Teo W.F.A."/>
            <person name="Lipun K."/>
        </authorList>
    </citation>
    <scope>NUCLEOTIDE SEQUENCE [LARGE SCALE GENOMIC DNA]</scope>
    <source>
        <strain evidence="8 9">NBRC 106415</strain>
    </source>
</reference>
<dbReference type="Gene3D" id="1.10.3720.10">
    <property type="entry name" value="MetI-like"/>
    <property type="match status" value="1"/>
</dbReference>
<dbReference type="InterPro" id="IPR035906">
    <property type="entry name" value="MetI-like_sf"/>
</dbReference>
<evidence type="ECO:0000259" key="7">
    <source>
        <dbReference type="PROSITE" id="PS50928"/>
    </source>
</evidence>
<comment type="subcellular location">
    <subcellularLocation>
        <location evidence="5">Cell membrane</location>
        <topology evidence="5">Multi-pass membrane protein</topology>
    </subcellularLocation>
    <subcellularLocation>
        <location evidence="1">Membrane</location>
        <topology evidence="1">Multi-pass membrane protein</topology>
    </subcellularLocation>
</comment>
<name>A0A5N8XH52_9ACTN</name>
<dbReference type="Pfam" id="PF00528">
    <property type="entry name" value="BPD_transp_1"/>
    <property type="match status" value="1"/>
</dbReference>
<dbReference type="GO" id="GO:0005886">
    <property type="term" value="C:plasma membrane"/>
    <property type="evidence" value="ECO:0007669"/>
    <property type="project" value="UniProtKB-SubCell"/>
</dbReference>
<dbReference type="GO" id="GO:0055085">
    <property type="term" value="P:transmembrane transport"/>
    <property type="evidence" value="ECO:0007669"/>
    <property type="project" value="InterPro"/>
</dbReference>
<proteinExistence type="inferred from homology"/>
<evidence type="ECO:0000256" key="5">
    <source>
        <dbReference type="RuleBase" id="RU363032"/>
    </source>
</evidence>
<feature type="transmembrane region" description="Helical" evidence="5">
    <location>
        <begin position="330"/>
        <end position="353"/>
    </location>
</feature>
<feature type="domain" description="ABC transmembrane type-1" evidence="7">
    <location>
        <begin position="134"/>
        <end position="346"/>
    </location>
</feature>
<evidence type="ECO:0000256" key="2">
    <source>
        <dbReference type="ARBA" id="ARBA00022692"/>
    </source>
</evidence>
<keyword evidence="9" id="KW-1185">Reference proteome</keyword>
<evidence type="ECO:0000313" key="9">
    <source>
        <dbReference type="Proteomes" id="UP000400924"/>
    </source>
</evidence>
<evidence type="ECO:0000256" key="6">
    <source>
        <dbReference type="SAM" id="MobiDB-lite"/>
    </source>
</evidence>
<keyword evidence="5" id="KW-0813">Transport</keyword>
<dbReference type="OrthoDB" id="9778910at2"/>
<dbReference type="PANTHER" id="PTHR43376:SF1">
    <property type="entry name" value="OLIGOPEPTIDE TRANSPORT SYSTEM PERMEASE PROTEIN"/>
    <property type="match status" value="1"/>
</dbReference>
<dbReference type="Proteomes" id="UP000400924">
    <property type="component" value="Unassembled WGS sequence"/>
</dbReference>
<evidence type="ECO:0000256" key="4">
    <source>
        <dbReference type="ARBA" id="ARBA00023136"/>
    </source>
</evidence>
<feature type="transmembrane region" description="Helical" evidence="5">
    <location>
        <begin position="223"/>
        <end position="244"/>
    </location>
</feature>
<comment type="similarity">
    <text evidence="5">Belongs to the binding-protein-dependent transport system permease family.</text>
</comment>
<feature type="region of interest" description="Disordered" evidence="6">
    <location>
        <begin position="1"/>
        <end position="24"/>
    </location>
</feature>
<comment type="caution">
    <text evidence="8">The sequence shown here is derived from an EMBL/GenBank/DDBJ whole genome shotgun (WGS) entry which is preliminary data.</text>
</comment>
<keyword evidence="4 5" id="KW-0472">Membrane</keyword>
<keyword evidence="2 5" id="KW-0812">Transmembrane</keyword>
<evidence type="ECO:0000313" key="8">
    <source>
        <dbReference type="EMBL" id="MPY58782.1"/>
    </source>
</evidence>
<accession>A0A5N8XH52</accession>
<feature type="transmembrane region" description="Helical" evidence="5">
    <location>
        <begin position="32"/>
        <end position="56"/>
    </location>
</feature>
<dbReference type="PANTHER" id="PTHR43376">
    <property type="entry name" value="OLIGOPEPTIDE TRANSPORT SYSTEM PERMEASE PROTEIN"/>
    <property type="match status" value="1"/>
</dbReference>
<sequence>MTAPLIASETGLAQQGGAGEAARRPARRRTRLTWLGSRLGFYLFVTWVAITLNFFIPRLMPGDPAQAVIQAMTQRNGQMPPPETVHSIQLLFGNPDKPLFSQYVGYLGQLVHGDLGLSISQYPVPVIDLVRAALPWTLLLVGASTVIAFVIGVGLGIVVGWRPGRRFDTVVTPLSTVIGVVPYFWVALLAVWVFAVKLGWAPVSGGYSVDTVPGLNVPFLAGALRYGLLPVATIVFSSFGGWVFGQRNMMVTTLSEDYVLLARAKGLPGWKVMLVYAARNAMLPSITNFALAIGGLVGGALLTEIVFSYPGMGFLLFDAVSKRDYPTMQAVFLLITLTVLLANFVADSVYVLLDPRTRESR</sequence>
<gene>
    <name evidence="8" type="ORF">FNH08_16895</name>
</gene>
<dbReference type="AlphaFoldDB" id="A0A5N8XH52"/>